<feature type="region of interest" description="Disordered" evidence="1">
    <location>
        <begin position="172"/>
        <end position="203"/>
    </location>
</feature>
<evidence type="ECO:0000313" key="5">
    <source>
        <dbReference type="Proteomes" id="UP001160483"/>
    </source>
</evidence>
<evidence type="ECO:0000313" key="2">
    <source>
        <dbReference type="EMBL" id="CAH0476864.1"/>
    </source>
</evidence>
<organism evidence="2 5">
    <name type="scientific">Peronospora belbahrii</name>
    <dbReference type="NCBI Taxonomy" id="622444"/>
    <lineage>
        <taxon>Eukaryota</taxon>
        <taxon>Sar</taxon>
        <taxon>Stramenopiles</taxon>
        <taxon>Oomycota</taxon>
        <taxon>Peronosporomycetes</taxon>
        <taxon>Peronosporales</taxon>
        <taxon>Peronosporaceae</taxon>
        <taxon>Peronospora</taxon>
    </lineage>
</organism>
<protein>
    <submittedName>
        <fullName evidence="2">Uncharacterized protein</fullName>
    </submittedName>
</protein>
<dbReference type="Proteomes" id="UP001160483">
    <property type="component" value="Unassembled WGS sequence"/>
</dbReference>
<feature type="compositionally biased region" description="Low complexity" evidence="1">
    <location>
        <begin position="179"/>
        <end position="191"/>
    </location>
</feature>
<comment type="caution">
    <text evidence="2">The sequence shown here is derived from an EMBL/GenBank/DDBJ whole genome shotgun (WGS) entry which is preliminary data.</text>
</comment>
<keyword evidence="4" id="KW-1185">Reference proteome</keyword>
<dbReference type="Proteomes" id="UP001158986">
    <property type="component" value="Unassembled WGS sequence"/>
</dbReference>
<name>A0AAU9KWQ2_9STRA</name>
<dbReference type="EMBL" id="CAKLCB010000248">
    <property type="protein sequence ID" value="CAH0517694.1"/>
    <property type="molecule type" value="Genomic_DNA"/>
</dbReference>
<evidence type="ECO:0000313" key="4">
    <source>
        <dbReference type="Proteomes" id="UP001158986"/>
    </source>
</evidence>
<feature type="compositionally biased region" description="Acidic residues" evidence="1">
    <location>
        <begin position="192"/>
        <end position="203"/>
    </location>
</feature>
<sequence length="203" mass="23161">MVWKNTVFREWLRAILCCKHLSILCKQRTYYDEADLRTLRELEQPPHRERVGINGAYRLYQSRRSRSSLRLTSWREDIKRGDGEDNRLHHKLAQIRATQQNRCHQGQAVATVATTSRTPINRAITTCTVPFKIHVVGITDRVDESSTPSVVVSPYSSDFTLDMDDGSVYELVAPTPKNEVSGRSGRRSVGIGEEEEKIEDTTS</sequence>
<gene>
    <name evidence="3" type="ORF">PBS001_LOCUS4288</name>
    <name evidence="2" type="ORF">PBS003_LOCUS3628</name>
</gene>
<accession>A0AAU9KWQ2</accession>
<dbReference type="EMBL" id="CAKKTJ010000164">
    <property type="protein sequence ID" value="CAH0476864.1"/>
    <property type="molecule type" value="Genomic_DNA"/>
</dbReference>
<reference evidence="2 4" key="1">
    <citation type="submission" date="2021-11" db="EMBL/GenBank/DDBJ databases">
        <authorList>
            <person name="Islam A."/>
            <person name="Islam S."/>
            <person name="Flora M.S."/>
            <person name="Rahman M."/>
            <person name="Ziaur R.M."/>
            <person name="Epstein J.H."/>
            <person name="Hassan M."/>
            <person name="Klassen M."/>
            <person name="Woodard K."/>
            <person name="Webb A."/>
            <person name="Webby R.J."/>
            <person name="El Zowalaty M.E."/>
        </authorList>
    </citation>
    <scope>NUCLEOTIDE SEQUENCE</scope>
    <source>
        <strain evidence="3">Pbs1</strain>
        <strain evidence="2">Pbs3</strain>
    </source>
</reference>
<evidence type="ECO:0000256" key="1">
    <source>
        <dbReference type="SAM" id="MobiDB-lite"/>
    </source>
</evidence>
<evidence type="ECO:0000313" key="3">
    <source>
        <dbReference type="EMBL" id="CAH0517694.1"/>
    </source>
</evidence>
<proteinExistence type="predicted"/>
<dbReference type="AlphaFoldDB" id="A0AAU9KWQ2"/>